<accession>A0A5E6MYQ3</accession>
<reference evidence="1" key="1">
    <citation type="submission" date="2019-09" db="EMBL/GenBank/DDBJ databases">
        <authorList>
            <person name="Chandra G."/>
            <person name="Truman W A."/>
        </authorList>
    </citation>
    <scope>NUCLEOTIDE SEQUENCE</scope>
    <source>
        <strain evidence="1">PS683</strain>
    </source>
</reference>
<organism evidence="1">
    <name type="scientific">Pseudomonas fluorescens</name>
    <dbReference type="NCBI Taxonomy" id="294"/>
    <lineage>
        <taxon>Bacteria</taxon>
        <taxon>Pseudomonadati</taxon>
        <taxon>Pseudomonadota</taxon>
        <taxon>Gammaproteobacteria</taxon>
        <taxon>Pseudomonadales</taxon>
        <taxon>Pseudomonadaceae</taxon>
        <taxon>Pseudomonas</taxon>
    </lineage>
</organism>
<gene>
    <name evidence="1" type="ORF">PS683_04895</name>
</gene>
<proteinExistence type="predicted"/>
<dbReference type="EMBL" id="LR700651">
    <property type="protein sequence ID" value="VVM16556.1"/>
    <property type="molecule type" value="Genomic_DNA"/>
</dbReference>
<sequence>MNTTEHEKQADAHREAMERLWREYGEALKTYDMAKAAGDSALAAQLELVVAEKSNVMQAYMERHLESRAVLH</sequence>
<dbReference type="AlphaFoldDB" id="A0A5E6MYQ3"/>
<protein>
    <submittedName>
        <fullName evidence="1">Uncharacterized protein</fullName>
    </submittedName>
</protein>
<evidence type="ECO:0000313" key="1">
    <source>
        <dbReference type="EMBL" id="VVM16556.1"/>
    </source>
</evidence>
<name>A0A5E6MYQ3_PSEFL</name>